<evidence type="ECO:0000313" key="3">
    <source>
        <dbReference type="Proteomes" id="UP000245216"/>
    </source>
</evidence>
<keyword evidence="1" id="KW-1133">Transmembrane helix</keyword>
<keyword evidence="1" id="KW-0812">Transmembrane</keyword>
<evidence type="ECO:0000256" key="1">
    <source>
        <dbReference type="SAM" id="Phobius"/>
    </source>
</evidence>
<protein>
    <recommendedName>
        <fullName evidence="4">Transmembrane protein</fullName>
    </recommendedName>
</protein>
<evidence type="ECO:0000313" key="2">
    <source>
        <dbReference type="EMBL" id="PWE14823.1"/>
    </source>
</evidence>
<proteinExistence type="predicted"/>
<reference evidence="2 3" key="2">
    <citation type="submission" date="2018-05" db="EMBL/GenBank/DDBJ databases">
        <authorList>
            <person name="Lanie J.A."/>
            <person name="Ng W.-L."/>
            <person name="Kazmierczak K.M."/>
            <person name="Andrzejewski T.M."/>
            <person name="Davidsen T.M."/>
            <person name="Wayne K.J."/>
            <person name="Tettelin H."/>
            <person name="Glass J.I."/>
            <person name="Rusch D."/>
            <person name="Podicherti R."/>
            <person name="Tsui H.-C.T."/>
            <person name="Winkler M.E."/>
        </authorList>
    </citation>
    <scope>NUCLEOTIDE SEQUENCE [LARGE SCALE GENOMIC DNA]</scope>
    <source>
        <strain evidence="2 3">YBY</strain>
    </source>
</reference>
<dbReference type="EMBL" id="QEXO01000002">
    <property type="protein sequence ID" value="PWE14823.1"/>
    <property type="molecule type" value="Genomic_DNA"/>
</dbReference>
<evidence type="ECO:0008006" key="4">
    <source>
        <dbReference type="Google" id="ProtNLM"/>
    </source>
</evidence>
<feature type="transmembrane region" description="Helical" evidence="1">
    <location>
        <begin position="112"/>
        <end position="132"/>
    </location>
</feature>
<gene>
    <name evidence="2" type="ORF">DF183_08990</name>
</gene>
<feature type="transmembrane region" description="Helical" evidence="1">
    <location>
        <begin position="21"/>
        <end position="44"/>
    </location>
</feature>
<feature type="transmembrane region" description="Helical" evidence="1">
    <location>
        <begin position="80"/>
        <end position="100"/>
    </location>
</feature>
<sequence>MLTNSNSSSTPSAGRRYLIRTLLFMGVYILVNALTIVGLFDSLLGRPVGWLIAIAVALPVAGQVWATLRLMAQSDEFVRVIVAKCFVLASGATLTLWTAWGFGETYAAAPHIPAWLIYPFFWAVFALVSPFVRTSD</sequence>
<organism evidence="2 3">
    <name type="scientific">Alcaligenes faecalis</name>
    <dbReference type="NCBI Taxonomy" id="511"/>
    <lineage>
        <taxon>Bacteria</taxon>
        <taxon>Pseudomonadati</taxon>
        <taxon>Pseudomonadota</taxon>
        <taxon>Betaproteobacteria</taxon>
        <taxon>Burkholderiales</taxon>
        <taxon>Alcaligenaceae</taxon>
        <taxon>Alcaligenes</taxon>
    </lineage>
</organism>
<dbReference type="AlphaFoldDB" id="A0A2U2BLD8"/>
<dbReference type="Proteomes" id="UP000245216">
    <property type="component" value="Unassembled WGS sequence"/>
</dbReference>
<comment type="caution">
    <text evidence="2">The sequence shown here is derived from an EMBL/GenBank/DDBJ whole genome shotgun (WGS) entry which is preliminary data.</text>
</comment>
<dbReference type="RefSeq" id="WP_109088891.1">
    <property type="nucleotide sequence ID" value="NZ_QEXO01000002.1"/>
</dbReference>
<accession>A0A2U2BLD8</accession>
<dbReference type="STRING" id="511.UZ73_08015"/>
<keyword evidence="1" id="KW-0472">Membrane</keyword>
<feature type="transmembrane region" description="Helical" evidence="1">
    <location>
        <begin position="50"/>
        <end position="68"/>
    </location>
</feature>
<name>A0A2U2BLD8_ALCFA</name>
<reference evidence="2 3" key="1">
    <citation type="submission" date="2018-05" db="EMBL/GenBank/DDBJ databases">
        <title>Genome Sequence of an Efficient Indole-Degrading Bacterium, Alcaligenes sp.YBY.</title>
        <authorList>
            <person name="Yang B."/>
        </authorList>
    </citation>
    <scope>NUCLEOTIDE SEQUENCE [LARGE SCALE GENOMIC DNA]</scope>
    <source>
        <strain evidence="2 3">YBY</strain>
    </source>
</reference>